<evidence type="ECO:0000256" key="2">
    <source>
        <dbReference type="SAM" id="MobiDB-lite"/>
    </source>
</evidence>
<dbReference type="InterPro" id="IPR036864">
    <property type="entry name" value="Zn2-C6_fun-type_DNA-bd_sf"/>
</dbReference>
<dbReference type="PANTHER" id="PTHR47256">
    <property type="entry name" value="ZN(II)2CYS6 TRANSCRIPTION FACTOR (EUROFUNG)-RELATED"/>
    <property type="match status" value="1"/>
</dbReference>
<feature type="compositionally biased region" description="Basic and acidic residues" evidence="2">
    <location>
        <begin position="15"/>
        <end position="33"/>
    </location>
</feature>
<sequence>MSKRYRTLIPAPVQDEGHERPPPEPERPPPEKKQKSHMACGNCRIKKSKCDGKRPTYNRCTKQQVDCLYAEEDKALTIAGLQSQVQKLERDLDLHTDFIAHLQAVPSQEANDILRRLRTSPDASQVLASVRGRLADQARPSDLRHARGLMPPTGSSIEAELTFLHGMVYPAFEPIDPANIDIDTLLRSATRSSHRHHGPAAEALTTTTTTTTPTTDADGWKGQSALSSPWEGPPYTTVFPVSGPSEDPEYCDERLKDLNIGYWTRVPLDNAFAASAISLYLESEHPFFGAFDADLVIDDLVYQRVDFCSPLLAVSLLYMACQSFTTVDIRSSTLVPALFHEAQKLYKADAADNRPVTIAAIMLFGFASTMAGREPLALDLFACARRKAVETGLFGVPRPQHVDEQWEAWRLVSSDQLRDRAQVAWGAFNWLTIHAIFYALKPIEHPPPFPIPGDADKNAPNPRPPFWPPHQLPDYMGQTFSALSRFCILTQEMYLVYYCNDGDPDGSPPSLAFAESKFQALLSWADTLPEELACGDDSPAHTYLLSCLFHGTVLYLFRPFLHSAGPTPRLRSFAAADGTLDRIFDASVRQLKRLLYIYVSQLQATLYSPILSCGLMHLNSALMKTRPRPATANPDDPEKGGKSREAEVEWRFYFRLSLSYLQELYKRYPMWIDVIKANLAMAVDGGNLTSAEALQIIDDIARESGQHHGVVEHVFTSCIADFELAITDPDRARVHELALKFDQLALFQEFTTVVADGCDGEAEQPAA</sequence>
<accession>A0ABR1RHZ6</accession>
<dbReference type="CDD" id="cd00067">
    <property type="entry name" value="GAL4"/>
    <property type="match status" value="1"/>
</dbReference>
<dbReference type="CDD" id="cd12148">
    <property type="entry name" value="fungal_TF_MHR"/>
    <property type="match status" value="1"/>
</dbReference>
<organism evidence="4 5">
    <name type="scientific">Apiospora marii</name>
    <dbReference type="NCBI Taxonomy" id="335849"/>
    <lineage>
        <taxon>Eukaryota</taxon>
        <taxon>Fungi</taxon>
        <taxon>Dikarya</taxon>
        <taxon>Ascomycota</taxon>
        <taxon>Pezizomycotina</taxon>
        <taxon>Sordariomycetes</taxon>
        <taxon>Xylariomycetidae</taxon>
        <taxon>Amphisphaeriales</taxon>
        <taxon>Apiosporaceae</taxon>
        <taxon>Apiospora</taxon>
    </lineage>
</organism>
<dbReference type="EMBL" id="JAQQWI010000015">
    <property type="protein sequence ID" value="KAK8012881.1"/>
    <property type="molecule type" value="Genomic_DNA"/>
</dbReference>
<dbReference type="Proteomes" id="UP001396898">
    <property type="component" value="Unassembled WGS sequence"/>
</dbReference>
<proteinExistence type="predicted"/>
<dbReference type="InterPro" id="IPR053187">
    <property type="entry name" value="Notoamide_regulator"/>
</dbReference>
<evidence type="ECO:0000259" key="3">
    <source>
        <dbReference type="PROSITE" id="PS50048"/>
    </source>
</evidence>
<evidence type="ECO:0000256" key="1">
    <source>
        <dbReference type="ARBA" id="ARBA00023242"/>
    </source>
</evidence>
<dbReference type="PANTHER" id="PTHR47256:SF1">
    <property type="entry name" value="ZN(II)2CYS6 TRANSCRIPTION FACTOR (EUROFUNG)"/>
    <property type="match status" value="1"/>
</dbReference>
<feature type="compositionally biased region" description="Low complexity" evidence="2">
    <location>
        <begin position="205"/>
        <end position="215"/>
    </location>
</feature>
<keyword evidence="5" id="KW-1185">Reference proteome</keyword>
<feature type="region of interest" description="Disordered" evidence="2">
    <location>
        <begin position="1"/>
        <end position="39"/>
    </location>
</feature>
<gene>
    <name evidence="4" type="ORF">PG991_010256</name>
</gene>
<evidence type="ECO:0000313" key="4">
    <source>
        <dbReference type="EMBL" id="KAK8012881.1"/>
    </source>
</evidence>
<dbReference type="SMART" id="SM00066">
    <property type="entry name" value="GAL4"/>
    <property type="match status" value="1"/>
</dbReference>
<reference evidence="4 5" key="1">
    <citation type="submission" date="2023-01" db="EMBL/GenBank/DDBJ databases">
        <title>Analysis of 21 Apiospora genomes using comparative genomics revels a genus with tremendous synthesis potential of carbohydrate active enzymes and secondary metabolites.</title>
        <authorList>
            <person name="Sorensen T."/>
        </authorList>
    </citation>
    <scope>NUCLEOTIDE SEQUENCE [LARGE SCALE GENOMIC DNA]</scope>
    <source>
        <strain evidence="4 5">CBS 20057</strain>
    </source>
</reference>
<dbReference type="PROSITE" id="PS50048">
    <property type="entry name" value="ZN2_CY6_FUNGAL_2"/>
    <property type="match status" value="1"/>
</dbReference>
<feature type="domain" description="Zn(2)-C6 fungal-type" evidence="3">
    <location>
        <begin position="39"/>
        <end position="69"/>
    </location>
</feature>
<dbReference type="SUPFAM" id="SSF57701">
    <property type="entry name" value="Zn2/Cys6 DNA-binding domain"/>
    <property type="match status" value="1"/>
</dbReference>
<comment type="caution">
    <text evidence="4">The sequence shown here is derived from an EMBL/GenBank/DDBJ whole genome shotgun (WGS) entry which is preliminary data.</text>
</comment>
<name>A0ABR1RHZ6_9PEZI</name>
<dbReference type="Pfam" id="PF00172">
    <property type="entry name" value="Zn_clus"/>
    <property type="match status" value="1"/>
</dbReference>
<dbReference type="Gene3D" id="4.10.240.10">
    <property type="entry name" value="Zn(2)-C6 fungal-type DNA-binding domain"/>
    <property type="match status" value="1"/>
</dbReference>
<protein>
    <recommendedName>
        <fullName evidence="3">Zn(2)-C6 fungal-type domain-containing protein</fullName>
    </recommendedName>
</protein>
<dbReference type="InterPro" id="IPR001138">
    <property type="entry name" value="Zn2Cys6_DnaBD"/>
</dbReference>
<feature type="region of interest" description="Disordered" evidence="2">
    <location>
        <begin position="449"/>
        <end position="468"/>
    </location>
</feature>
<evidence type="ECO:0000313" key="5">
    <source>
        <dbReference type="Proteomes" id="UP001396898"/>
    </source>
</evidence>
<feature type="region of interest" description="Disordered" evidence="2">
    <location>
        <begin position="191"/>
        <end position="228"/>
    </location>
</feature>
<keyword evidence="1" id="KW-0539">Nucleus</keyword>